<keyword evidence="2" id="KW-0489">Methyltransferase</keyword>
<accession>A0ABV5N6B4</accession>
<proteinExistence type="predicted"/>
<dbReference type="InterPro" id="IPR041698">
    <property type="entry name" value="Methyltransf_25"/>
</dbReference>
<dbReference type="GO" id="GO:0008168">
    <property type="term" value="F:methyltransferase activity"/>
    <property type="evidence" value="ECO:0007669"/>
    <property type="project" value="UniProtKB-KW"/>
</dbReference>
<keyword evidence="2" id="KW-0808">Transferase</keyword>
<organism evidence="2 3">
    <name type="scientific">Streptomyces cinereospinus</name>
    <dbReference type="NCBI Taxonomy" id="285561"/>
    <lineage>
        <taxon>Bacteria</taxon>
        <taxon>Bacillati</taxon>
        <taxon>Actinomycetota</taxon>
        <taxon>Actinomycetes</taxon>
        <taxon>Kitasatosporales</taxon>
        <taxon>Streptomycetaceae</taxon>
        <taxon>Streptomyces</taxon>
    </lineage>
</organism>
<evidence type="ECO:0000259" key="1">
    <source>
        <dbReference type="Pfam" id="PF13649"/>
    </source>
</evidence>
<keyword evidence="3" id="KW-1185">Reference proteome</keyword>
<comment type="caution">
    <text evidence="2">The sequence shown here is derived from an EMBL/GenBank/DDBJ whole genome shotgun (WGS) entry which is preliminary data.</text>
</comment>
<evidence type="ECO:0000313" key="2">
    <source>
        <dbReference type="EMBL" id="MFB9465824.1"/>
    </source>
</evidence>
<dbReference type="RefSeq" id="WP_381348643.1">
    <property type="nucleotide sequence ID" value="NZ_JBHMCY010000054.1"/>
</dbReference>
<sequence length="248" mass="27623">MARPELPPGSRSIDLNCLGEPDRALDKPHFTGVIDVLGPFLDANPSASLLDIGCSLGGFLQQLRSRWPQLRCTGIDVLPQVVEYARELQPGMDLRVGNVLDPATLPRNQDIVTLLGVHSIFDEPLIWLDGALRAGTPQVRLVVFGLFNPEDVDTLVRVRRSGPGTPGEWQSGWTLWSRRTVEAGLRERGLWWRWTALAPPRTVSRWSEDPLHSWSTEVDGQQRLINGSQLIHQHAVLEIARWARGGST</sequence>
<dbReference type="InterPro" id="IPR029063">
    <property type="entry name" value="SAM-dependent_MTases_sf"/>
</dbReference>
<dbReference type="EMBL" id="JBHMCY010000054">
    <property type="protein sequence ID" value="MFB9465824.1"/>
    <property type="molecule type" value="Genomic_DNA"/>
</dbReference>
<dbReference type="Proteomes" id="UP001589709">
    <property type="component" value="Unassembled WGS sequence"/>
</dbReference>
<reference evidence="2 3" key="1">
    <citation type="submission" date="2024-09" db="EMBL/GenBank/DDBJ databases">
        <authorList>
            <person name="Sun Q."/>
            <person name="Mori K."/>
        </authorList>
    </citation>
    <scope>NUCLEOTIDE SEQUENCE [LARGE SCALE GENOMIC DNA]</scope>
    <source>
        <strain evidence="2 3">JCM 6917</strain>
    </source>
</reference>
<dbReference type="Gene3D" id="3.40.50.150">
    <property type="entry name" value="Vaccinia Virus protein VP39"/>
    <property type="match status" value="1"/>
</dbReference>
<protein>
    <submittedName>
        <fullName evidence="2">Class I SAM-dependent methyltransferase</fullName>
    </submittedName>
</protein>
<dbReference type="GO" id="GO:0032259">
    <property type="term" value="P:methylation"/>
    <property type="evidence" value="ECO:0007669"/>
    <property type="project" value="UniProtKB-KW"/>
</dbReference>
<feature type="domain" description="Methyltransferase" evidence="1">
    <location>
        <begin position="50"/>
        <end position="123"/>
    </location>
</feature>
<gene>
    <name evidence="2" type="ORF">ACFF45_24730</name>
</gene>
<dbReference type="Pfam" id="PF13649">
    <property type="entry name" value="Methyltransf_25"/>
    <property type="match status" value="1"/>
</dbReference>
<evidence type="ECO:0000313" key="3">
    <source>
        <dbReference type="Proteomes" id="UP001589709"/>
    </source>
</evidence>
<dbReference type="SUPFAM" id="SSF53335">
    <property type="entry name" value="S-adenosyl-L-methionine-dependent methyltransferases"/>
    <property type="match status" value="1"/>
</dbReference>
<dbReference type="CDD" id="cd02440">
    <property type="entry name" value="AdoMet_MTases"/>
    <property type="match status" value="1"/>
</dbReference>
<name>A0ABV5N6B4_9ACTN</name>